<feature type="transmembrane region" description="Helical" evidence="27">
    <location>
        <begin position="689"/>
        <end position="711"/>
    </location>
</feature>
<keyword evidence="10" id="KW-0808">Transferase</keyword>
<evidence type="ECO:0000256" key="23">
    <source>
        <dbReference type="ARBA" id="ARBA00038043"/>
    </source>
</evidence>
<dbReference type="Pfam" id="PF23598">
    <property type="entry name" value="LRR_14"/>
    <property type="match status" value="1"/>
</dbReference>
<keyword evidence="9" id="KW-0433">Leucine-rich repeat</keyword>
<evidence type="ECO:0000256" key="4">
    <source>
        <dbReference type="ARBA" id="ARBA00012513"/>
    </source>
</evidence>
<dbReference type="STRING" id="57577.A0A2K3NG55"/>
<dbReference type="SUPFAM" id="SSF56112">
    <property type="entry name" value="Protein kinase-like (PK-like)"/>
    <property type="match status" value="1"/>
</dbReference>
<evidence type="ECO:0000256" key="26">
    <source>
        <dbReference type="PROSITE-ProRule" id="PRU10141"/>
    </source>
</evidence>
<evidence type="ECO:0000256" key="25">
    <source>
        <dbReference type="ARBA" id="ARBA00048679"/>
    </source>
</evidence>
<keyword evidence="7" id="KW-0723">Serine/threonine-protein kinase</keyword>
<dbReference type="InterPro" id="IPR000719">
    <property type="entry name" value="Prot_kinase_dom"/>
</dbReference>
<evidence type="ECO:0000256" key="14">
    <source>
        <dbReference type="ARBA" id="ARBA00022741"/>
    </source>
</evidence>
<comment type="catalytic activity">
    <reaction evidence="25">
        <text>L-seryl-[protein] + ATP = O-phospho-L-seryl-[protein] + ADP + H(+)</text>
        <dbReference type="Rhea" id="RHEA:17989"/>
        <dbReference type="Rhea" id="RHEA-COMP:9863"/>
        <dbReference type="Rhea" id="RHEA-COMP:11604"/>
        <dbReference type="ChEBI" id="CHEBI:15378"/>
        <dbReference type="ChEBI" id="CHEBI:29999"/>
        <dbReference type="ChEBI" id="CHEBI:30616"/>
        <dbReference type="ChEBI" id="CHEBI:83421"/>
        <dbReference type="ChEBI" id="CHEBI:456216"/>
        <dbReference type="EC" id="2.7.11.1"/>
    </reaction>
</comment>
<name>A0A2K3NG55_TRIPR</name>
<dbReference type="GO" id="GO:0006952">
    <property type="term" value="P:defense response"/>
    <property type="evidence" value="ECO:0007669"/>
    <property type="project" value="UniProtKB-KW"/>
</dbReference>
<evidence type="ECO:0000256" key="9">
    <source>
        <dbReference type="ARBA" id="ARBA00022614"/>
    </source>
</evidence>
<evidence type="ECO:0000256" key="1">
    <source>
        <dbReference type="ARBA" id="ARBA00004170"/>
    </source>
</evidence>
<evidence type="ECO:0000256" key="3">
    <source>
        <dbReference type="ARBA" id="ARBA00004479"/>
    </source>
</evidence>
<keyword evidence="19 27" id="KW-0472">Membrane</keyword>
<dbReference type="GO" id="GO:0016020">
    <property type="term" value="C:membrane"/>
    <property type="evidence" value="ECO:0007669"/>
    <property type="project" value="UniProtKB-SubCell"/>
</dbReference>
<reference evidence="29 30" key="1">
    <citation type="journal article" date="2014" name="Am. J. Bot.">
        <title>Genome assembly and annotation for red clover (Trifolium pratense; Fabaceae).</title>
        <authorList>
            <person name="Istvanek J."/>
            <person name="Jaros M."/>
            <person name="Krenek A."/>
            <person name="Repkova J."/>
        </authorList>
    </citation>
    <scope>NUCLEOTIDE SEQUENCE [LARGE SCALE GENOMIC DNA]</scope>
    <source>
        <strain evidence="30">cv. Tatra</strain>
        <tissue evidence="29">Young leaves</tissue>
    </source>
</reference>
<dbReference type="PROSITE" id="PS00109">
    <property type="entry name" value="PROTEIN_KINASE_TYR"/>
    <property type="match status" value="1"/>
</dbReference>
<evidence type="ECO:0000313" key="30">
    <source>
        <dbReference type="Proteomes" id="UP000236291"/>
    </source>
</evidence>
<evidence type="ECO:0000256" key="7">
    <source>
        <dbReference type="ARBA" id="ARBA00022527"/>
    </source>
</evidence>
<keyword evidence="11 27" id="KW-0812">Transmembrane</keyword>
<evidence type="ECO:0000256" key="20">
    <source>
        <dbReference type="ARBA" id="ARBA00023157"/>
    </source>
</evidence>
<comment type="subcellular location">
    <subcellularLocation>
        <location evidence="1">Membrane</location>
        <topology evidence="1">Peripheral membrane protein</topology>
    </subcellularLocation>
    <subcellularLocation>
        <location evidence="3">Membrane</location>
        <topology evidence="3">Single-pass type I membrane protein</topology>
    </subcellularLocation>
    <subcellularLocation>
        <location evidence="2">Secreted</location>
        <location evidence="2">Cell wall</location>
    </subcellularLocation>
</comment>
<evidence type="ECO:0000256" key="16">
    <source>
        <dbReference type="ARBA" id="ARBA00022821"/>
    </source>
</evidence>
<evidence type="ECO:0000256" key="8">
    <source>
        <dbReference type="ARBA" id="ARBA00022553"/>
    </source>
</evidence>
<keyword evidence="21 29" id="KW-0675">Receptor</keyword>
<dbReference type="Gene3D" id="3.80.10.10">
    <property type="entry name" value="Ribonuclease Inhibitor"/>
    <property type="match status" value="4"/>
</dbReference>
<comment type="similarity">
    <text evidence="23">Belongs to the polygalacturonase-inhibiting protein family.</text>
</comment>
<dbReference type="InterPro" id="IPR001611">
    <property type="entry name" value="Leu-rich_rpt"/>
</dbReference>
<sequence length="1051" mass="117563">MSIRIREASSLLKWKSNLEIESQTLLSSWTGNNSCNWLGITCDEDYKFVSNINLTNMGLRGTLETLNFSSLSNIITLNLSNNFLNGSIPPDIGALYKLYHFDLSNNDLTGTIPYEITKLTNLHVLYLDNNVFNGFIPNEIGALRNLRELSISYANFTGTIPISIGNLAFLSHLNLGGNNLIGNIPKEIWNLSKLKYLAAEKNKFNGSIIPKDIVNLHKLETLDLSNSDLSINGPILEDLWKLENLTYLSLSLCKVIGHIPFSIGKLDNLLYLNLANNRIYGHIPKEIGKLINMKHLRLNDNSLSGFIPHEIGMMRNLVEINLSNNSLSGKIPHTIGNLSKLQNLTIFTNHLTGPLPTEINMLFNLAYFFIFDNDFIGQLPHNICIGGKLKYFAVLKNNFTGPVPMSLKNCSSIVRIRLEQNQLSGNITNYFGVYPNLYYMQLSGNKFYGHISPDWGKCRSLAILNISDNNISGGIPPELSEATNLYSLDLSSNYLTGKIPKELGNLSSLSKLLISNNRLSGNIPLEITSLKELETLNLAGNDLSGYVTKQLGYFPRLLNMNLSHNKFIGNIPVEFGQFKVIQSLDLSGNFFDGTIPLTLAQLIYLESLNISHNNLFGFIPSNFDQMLSLLSVDISFNQFEGPIPNIPAFQKATIEVFINNKRLCGNVSGLEPCATSSGTRSHNRKINKVLLIILPLAIGTLILALVCFKFSNHLCKTSTTREYLARGNVIDTQNLFTIWSFDGKMVYENIIEATEDFDDKHLIGVGGHGSVYKAELDTGQVVAVKKLHSVVDEENSNLKSFTSEIQALTEIRHRNIVKLHGFCLHSRASFLVYEFMEKGSLDNILKDDDQAIAFDWNKRVNIIKDIANALCYMHHYCSPPIVHRDISSKNILLNLEYVAHVSDFGIAKLLNPNSTNWSLYAGTFGYAAPEYAYTMKVNEKCDVYSFGVLALEILFGKHPGGFIYHSLLSPLWKIMSNILDDMSLADKLDKRLPQPSNPFVNELVSIARIAIVCLTERSQSRPSMEQVTKELGNVIFVFNGLGSYYQTETHK</sequence>
<accession>A0A2K3NG55</accession>
<dbReference type="InterPro" id="IPR011009">
    <property type="entry name" value="Kinase-like_dom_sf"/>
</dbReference>
<dbReference type="Pfam" id="PF00560">
    <property type="entry name" value="LRR_1"/>
    <property type="match status" value="9"/>
</dbReference>
<evidence type="ECO:0000256" key="24">
    <source>
        <dbReference type="ARBA" id="ARBA00047899"/>
    </source>
</evidence>
<evidence type="ECO:0000256" key="5">
    <source>
        <dbReference type="ARBA" id="ARBA00022512"/>
    </source>
</evidence>
<dbReference type="Pfam" id="PF00069">
    <property type="entry name" value="Pkinase"/>
    <property type="match status" value="1"/>
</dbReference>
<keyword evidence="6" id="KW-0964">Secreted</keyword>
<keyword evidence="16" id="KW-0611">Plant defense</keyword>
<keyword evidence="20" id="KW-1015">Disulfide bond</keyword>
<dbReference type="PANTHER" id="PTHR48005">
    <property type="entry name" value="LEUCINE RICH REPEAT KINASE 2"/>
    <property type="match status" value="1"/>
</dbReference>
<keyword evidence="12" id="KW-0732">Signal</keyword>
<comment type="caution">
    <text evidence="29">The sequence shown here is derived from an EMBL/GenBank/DDBJ whole genome shotgun (WGS) entry which is preliminary data.</text>
</comment>
<keyword evidence="13" id="KW-0677">Repeat</keyword>
<dbReference type="FunFam" id="3.30.200.20:FF:000309">
    <property type="entry name" value="Leucine-rich repeat receptor protein kinase MSP1"/>
    <property type="match status" value="1"/>
</dbReference>
<dbReference type="EMBL" id="ASHM01020815">
    <property type="protein sequence ID" value="PNY02014.1"/>
    <property type="molecule type" value="Genomic_DNA"/>
</dbReference>
<feature type="domain" description="Protein kinase" evidence="28">
    <location>
        <begin position="757"/>
        <end position="1036"/>
    </location>
</feature>
<evidence type="ECO:0000256" key="10">
    <source>
        <dbReference type="ARBA" id="ARBA00022679"/>
    </source>
</evidence>
<evidence type="ECO:0000256" key="22">
    <source>
        <dbReference type="ARBA" id="ARBA00023180"/>
    </source>
</evidence>
<dbReference type="FunFam" id="3.80.10.10:FF:000177">
    <property type="entry name" value="Leucine-rich repeat receptor-like serine/threonine-protein kinase At1g17230"/>
    <property type="match status" value="1"/>
</dbReference>
<feature type="binding site" evidence="26">
    <location>
        <position position="786"/>
    </location>
    <ligand>
        <name>ATP</name>
        <dbReference type="ChEBI" id="CHEBI:30616"/>
    </ligand>
</feature>
<dbReference type="InterPro" id="IPR017441">
    <property type="entry name" value="Protein_kinase_ATP_BS"/>
</dbReference>
<evidence type="ECO:0000256" key="17">
    <source>
        <dbReference type="ARBA" id="ARBA00022840"/>
    </source>
</evidence>
<keyword evidence="22" id="KW-0325">Glycoprotein</keyword>
<evidence type="ECO:0000256" key="12">
    <source>
        <dbReference type="ARBA" id="ARBA00022729"/>
    </source>
</evidence>
<dbReference type="InterPro" id="IPR051420">
    <property type="entry name" value="Ser_Thr_Kinases_DiverseReg"/>
</dbReference>
<dbReference type="FunFam" id="1.10.510.10:FF:000445">
    <property type="entry name" value="MDIS1-interacting receptor like kinase 2"/>
    <property type="match status" value="1"/>
</dbReference>
<evidence type="ECO:0000256" key="18">
    <source>
        <dbReference type="ARBA" id="ARBA00022989"/>
    </source>
</evidence>
<evidence type="ECO:0000256" key="11">
    <source>
        <dbReference type="ARBA" id="ARBA00022692"/>
    </source>
</evidence>
<dbReference type="GO" id="GO:0004674">
    <property type="term" value="F:protein serine/threonine kinase activity"/>
    <property type="evidence" value="ECO:0007669"/>
    <property type="project" value="UniProtKB-KW"/>
</dbReference>
<evidence type="ECO:0000256" key="27">
    <source>
        <dbReference type="SAM" id="Phobius"/>
    </source>
</evidence>
<dbReference type="InterPro" id="IPR032675">
    <property type="entry name" value="LRR_dom_sf"/>
</dbReference>
<dbReference type="GO" id="GO:0005524">
    <property type="term" value="F:ATP binding"/>
    <property type="evidence" value="ECO:0007669"/>
    <property type="project" value="UniProtKB-UniRule"/>
</dbReference>
<evidence type="ECO:0000256" key="15">
    <source>
        <dbReference type="ARBA" id="ARBA00022777"/>
    </source>
</evidence>
<keyword evidence="14 26" id="KW-0547">Nucleotide-binding</keyword>
<dbReference type="InterPro" id="IPR003591">
    <property type="entry name" value="Leu-rich_rpt_typical-subtyp"/>
</dbReference>
<dbReference type="EC" id="2.7.11.1" evidence="4"/>
<dbReference type="SMART" id="SM00369">
    <property type="entry name" value="LRR_TYP"/>
    <property type="match status" value="7"/>
</dbReference>
<evidence type="ECO:0000313" key="29">
    <source>
        <dbReference type="EMBL" id="PNY02014.1"/>
    </source>
</evidence>
<evidence type="ECO:0000259" key="28">
    <source>
        <dbReference type="PROSITE" id="PS50011"/>
    </source>
</evidence>
<dbReference type="Proteomes" id="UP000236291">
    <property type="component" value="Unassembled WGS sequence"/>
</dbReference>
<dbReference type="FunFam" id="3.80.10.10:FF:000400">
    <property type="entry name" value="Nuclear pore complex protein NUP107"/>
    <property type="match status" value="2"/>
</dbReference>
<comment type="catalytic activity">
    <reaction evidence="24">
        <text>L-threonyl-[protein] + ATP = O-phospho-L-threonyl-[protein] + ADP + H(+)</text>
        <dbReference type="Rhea" id="RHEA:46608"/>
        <dbReference type="Rhea" id="RHEA-COMP:11060"/>
        <dbReference type="Rhea" id="RHEA-COMP:11605"/>
        <dbReference type="ChEBI" id="CHEBI:15378"/>
        <dbReference type="ChEBI" id="CHEBI:30013"/>
        <dbReference type="ChEBI" id="CHEBI:30616"/>
        <dbReference type="ChEBI" id="CHEBI:61977"/>
        <dbReference type="ChEBI" id="CHEBI:456216"/>
        <dbReference type="EC" id="2.7.11.1"/>
    </reaction>
</comment>
<keyword evidence="5" id="KW-0134">Cell wall</keyword>
<dbReference type="PROSITE" id="PS50011">
    <property type="entry name" value="PROTEIN_KINASE_DOM"/>
    <property type="match status" value="1"/>
</dbReference>
<keyword evidence="8" id="KW-0597">Phosphoprotein</keyword>
<gene>
    <name evidence="29" type="ORF">L195_g025318</name>
</gene>
<evidence type="ECO:0000256" key="13">
    <source>
        <dbReference type="ARBA" id="ARBA00022737"/>
    </source>
</evidence>
<proteinExistence type="inferred from homology"/>
<dbReference type="PANTHER" id="PTHR48005:SF70">
    <property type="entry name" value="MDIS1-INTERACTING RECEPTOR LIKE KINASE 2-LIKE"/>
    <property type="match status" value="1"/>
</dbReference>
<protein>
    <recommendedName>
        <fullName evidence="4">non-specific serine/threonine protein kinase</fullName>
        <ecNumber evidence="4">2.7.11.1</ecNumber>
    </recommendedName>
</protein>
<keyword evidence="15 29" id="KW-0418">Kinase</keyword>
<evidence type="ECO:0000256" key="21">
    <source>
        <dbReference type="ARBA" id="ARBA00023170"/>
    </source>
</evidence>
<keyword evidence="17 26" id="KW-0067">ATP-binding</keyword>
<dbReference type="Gene3D" id="1.10.510.10">
    <property type="entry name" value="Transferase(Phosphotransferase) domain 1"/>
    <property type="match status" value="1"/>
</dbReference>
<dbReference type="AlphaFoldDB" id="A0A2K3NG55"/>
<dbReference type="InterPro" id="IPR055414">
    <property type="entry name" value="LRR_R13L4/SHOC2-like"/>
</dbReference>
<dbReference type="Pfam" id="PF08263">
    <property type="entry name" value="LRRNT_2"/>
    <property type="match status" value="1"/>
</dbReference>
<evidence type="ECO:0000256" key="19">
    <source>
        <dbReference type="ARBA" id="ARBA00023136"/>
    </source>
</evidence>
<organism evidence="29 30">
    <name type="scientific">Trifolium pratense</name>
    <name type="common">Red clover</name>
    <dbReference type="NCBI Taxonomy" id="57577"/>
    <lineage>
        <taxon>Eukaryota</taxon>
        <taxon>Viridiplantae</taxon>
        <taxon>Streptophyta</taxon>
        <taxon>Embryophyta</taxon>
        <taxon>Tracheophyta</taxon>
        <taxon>Spermatophyta</taxon>
        <taxon>Magnoliopsida</taxon>
        <taxon>eudicotyledons</taxon>
        <taxon>Gunneridae</taxon>
        <taxon>Pentapetalae</taxon>
        <taxon>rosids</taxon>
        <taxon>fabids</taxon>
        <taxon>Fabales</taxon>
        <taxon>Fabaceae</taxon>
        <taxon>Papilionoideae</taxon>
        <taxon>50 kb inversion clade</taxon>
        <taxon>NPAAA clade</taxon>
        <taxon>Hologalegina</taxon>
        <taxon>IRL clade</taxon>
        <taxon>Trifolieae</taxon>
        <taxon>Trifolium</taxon>
    </lineage>
</organism>
<keyword evidence="18 27" id="KW-1133">Transmembrane helix</keyword>
<dbReference type="InterPro" id="IPR013210">
    <property type="entry name" value="LRR_N_plant-typ"/>
</dbReference>
<dbReference type="InterPro" id="IPR008266">
    <property type="entry name" value="Tyr_kinase_AS"/>
</dbReference>
<dbReference type="PROSITE" id="PS00107">
    <property type="entry name" value="PROTEIN_KINASE_ATP"/>
    <property type="match status" value="1"/>
</dbReference>
<reference evidence="29 30" key="2">
    <citation type="journal article" date="2017" name="Front. Plant Sci.">
        <title>Gene Classification and Mining of Molecular Markers Useful in Red Clover (Trifolium pratense) Breeding.</title>
        <authorList>
            <person name="Istvanek J."/>
            <person name="Dluhosova J."/>
            <person name="Dluhos P."/>
            <person name="Patkova L."/>
            <person name="Nedelnik J."/>
            <person name="Repkova J."/>
        </authorList>
    </citation>
    <scope>NUCLEOTIDE SEQUENCE [LARGE SCALE GENOMIC DNA]</scope>
    <source>
        <strain evidence="30">cv. Tatra</strain>
        <tissue evidence="29">Young leaves</tissue>
    </source>
</reference>
<evidence type="ECO:0000256" key="2">
    <source>
        <dbReference type="ARBA" id="ARBA00004191"/>
    </source>
</evidence>
<evidence type="ECO:0000256" key="6">
    <source>
        <dbReference type="ARBA" id="ARBA00022525"/>
    </source>
</evidence>
<dbReference type="SUPFAM" id="SSF52058">
    <property type="entry name" value="L domain-like"/>
    <property type="match status" value="2"/>
</dbReference>
<dbReference type="Gene3D" id="3.30.200.20">
    <property type="entry name" value="Phosphorylase Kinase, domain 1"/>
    <property type="match status" value="1"/>
</dbReference>